<dbReference type="RefSeq" id="WP_210536192.1">
    <property type="nucleotide sequence ID" value="NZ_JAGKTC010000001.1"/>
</dbReference>
<name>A0A941ATI8_9GAMM</name>
<evidence type="ECO:0000313" key="8">
    <source>
        <dbReference type="Proteomes" id="UP000673447"/>
    </source>
</evidence>
<protein>
    <submittedName>
        <fullName evidence="7">AI-2E family transporter</fullName>
    </submittedName>
</protein>
<keyword evidence="8" id="KW-1185">Reference proteome</keyword>
<reference evidence="7" key="1">
    <citation type="journal article" date="2016" name="Int. J. Syst. Evol. Microbiol.">
        <title>Pseudoxanthomonas helianthi sp. nov., isolated from roots of Jerusalem artichoke (Helianthus tuberosus).</title>
        <authorList>
            <person name="Kittiwongwattana C."/>
            <person name="Thawai C."/>
        </authorList>
    </citation>
    <scope>NUCLEOTIDE SEQUENCE</scope>
    <source>
        <strain evidence="7">110414</strain>
    </source>
</reference>
<comment type="caution">
    <text evidence="7">The sequence shown here is derived from an EMBL/GenBank/DDBJ whole genome shotgun (WGS) entry which is preliminary data.</text>
</comment>
<evidence type="ECO:0000256" key="2">
    <source>
        <dbReference type="ARBA" id="ARBA00009773"/>
    </source>
</evidence>
<comment type="subcellular location">
    <subcellularLocation>
        <location evidence="1">Membrane</location>
        <topology evidence="1">Multi-pass membrane protein</topology>
    </subcellularLocation>
</comment>
<evidence type="ECO:0000256" key="6">
    <source>
        <dbReference type="SAM" id="Phobius"/>
    </source>
</evidence>
<keyword evidence="3 6" id="KW-0812">Transmembrane</keyword>
<evidence type="ECO:0000256" key="3">
    <source>
        <dbReference type="ARBA" id="ARBA00022692"/>
    </source>
</evidence>
<evidence type="ECO:0000256" key="4">
    <source>
        <dbReference type="ARBA" id="ARBA00022989"/>
    </source>
</evidence>
<keyword evidence="5 6" id="KW-0472">Membrane</keyword>
<feature type="transmembrane region" description="Helical" evidence="6">
    <location>
        <begin position="59"/>
        <end position="80"/>
    </location>
</feature>
<dbReference type="Proteomes" id="UP000673447">
    <property type="component" value="Unassembled WGS sequence"/>
</dbReference>
<evidence type="ECO:0000313" key="7">
    <source>
        <dbReference type="EMBL" id="MBP3984269.1"/>
    </source>
</evidence>
<sequence>MRRRPRAPASMVVLATLAVGYTLWLAQALVLPVLLALFLSLIGAPMLRVLDKLRLPRALGALILLLGGLAGGVALVSQLWEPAASWFHDAPRELRQLAPKLRELTKPMQDANRAAENFARAASGQDGPPLKMVGTAQPDPYRALTTAPRAAASVLAVVLLTYFFMVYGGNLQRGTLGLLPDYQQKRFTVDLLKSIEQALSRYVLTISLINAVFGMVFAGALYLIGMPPGDALLWGTAAALLNFAPFVGPLIGMMLMLGVGLVSFDTLWQSLLPTGVYLGLHLIEGQIVTPIVLGRQMHLSPLVLVLALMLFGLMWGFTGLLLAVPLMVCAKLVLQRMQGLEGWARLLE</sequence>
<comment type="similarity">
    <text evidence="2">Belongs to the autoinducer-2 exporter (AI-2E) (TC 2.A.86) family.</text>
</comment>
<dbReference type="PANTHER" id="PTHR21716:SF16">
    <property type="entry name" value="BLL1467 PROTEIN"/>
    <property type="match status" value="1"/>
</dbReference>
<feature type="transmembrane region" description="Helical" evidence="6">
    <location>
        <begin position="299"/>
        <end position="328"/>
    </location>
</feature>
<feature type="transmembrane region" description="Helical" evidence="6">
    <location>
        <begin position="276"/>
        <end position="293"/>
    </location>
</feature>
<organism evidence="7 8">
    <name type="scientific">Pseudoxanthomonas helianthi</name>
    <dbReference type="NCBI Taxonomy" id="1453541"/>
    <lineage>
        <taxon>Bacteria</taxon>
        <taxon>Pseudomonadati</taxon>
        <taxon>Pseudomonadota</taxon>
        <taxon>Gammaproteobacteria</taxon>
        <taxon>Lysobacterales</taxon>
        <taxon>Lysobacteraceae</taxon>
        <taxon>Pseudoxanthomonas</taxon>
    </lineage>
</organism>
<accession>A0A941ATI8</accession>
<proteinExistence type="inferred from homology"/>
<evidence type="ECO:0000256" key="1">
    <source>
        <dbReference type="ARBA" id="ARBA00004141"/>
    </source>
</evidence>
<feature type="transmembrane region" description="Helical" evidence="6">
    <location>
        <begin position="30"/>
        <end position="47"/>
    </location>
</feature>
<dbReference type="InterPro" id="IPR002549">
    <property type="entry name" value="AI-2E-like"/>
</dbReference>
<feature type="transmembrane region" description="Helical" evidence="6">
    <location>
        <begin position="7"/>
        <end position="24"/>
    </location>
</feature>
<feature type="transmembrane region" description="Helical" evidence="6">
    <location>
        <begin position="231"/>
        <end position="264"/>
    </location>
</feature>
<dbReference type="AlphaFoldDB" id="A0A941ATI8"/>
<reference evidence="7" key="2">
    <citation type="submission" date="2021-03" db="EMBL/GenBank/DDBJ databases">
        <authorList>
            <person name="Cao W."/>
        </authorList>
    </citation>
    <scope>NUCLEOTIDE SEQUENCE</scope>
    <source>
        <strain evidence="7">110414</strain>
    </source>
</reference>
<keyword evidence="4 6" id="KW-1133">Transmembrane helix</keyword>
<dbReference type="GO" id="GO:0016020">
    <property type="term" value="C:membrane"/>
    <property type="evidence" value="ECO:0007669"/>
    <property type="project" value="UniProtKB-SubCell"/>
</dbReference>
<dbReference type="PANTHER" id="PTHR21716">
    <property type="entry name" value="TRANSMEMBRANE PROTEIN"/>
    <property type="match status" value="1"/>
</dbReference>
<dbReference type="GO" id="GO:0055085">
    <property type="term" value="P:transmembrane transport"/>
    <property type="evidence" value="ECO:0007669"/>
    <property type="project" value="TreeGrafter"/>
</dbReference>
<gene>
    <name evidence="7" type="ORF">J5837_07490</name>
</gene>
<feature type="transmembrane region" description="Helical" evidence="6">
    <location>
        <begin position="150"/>
        <end position="169"/>
    </location>
</feature>
<dbReference type="EMBL" id="JAGKTC010000001">
    <property type="protein sequence ID" value="MBP3984269.1"/>
    <property type="molecule type" value="Genomic_DNA"/>
</dbReference>
<evidence type="ECO:0000256" key="5">
    <source>
        <dbReference type="ARBA" id="ARBA00023136"/>
    </source>
</evidence>
<dbReference type="Pfam" id="PF01594">
    <property type="entry name" value="AI-2E_transport"/>
    <property type="match status" value="1"/>
</dbReference>
<feature type="transmembrane region" description="Helical" evidence="6">
    <location>
        <begin position="202"/>
        <end position="225"/>
    </location>
</feature>